<evidence type="ECO:0000256" key="1">
    <source>
        <dbReference type="SAM" id="SignalP"/>
    </source>
</evidence>
<protein>
    <recommendedName>
        <fullName evidence="4">Secreted protein</fullName>
    </recommendedName>
</protein>
<gene>
    <name evidence="2" type="ORF">KC19_12G124900</name>
</gene>
<evidence type="ECO:0000313" key="3">
    <source>
        <dbReference type="Proteomes" id="UP000822688"/>
    </source>
</evidence>
<feature type="signal peptide" evidence="1">
    <location>
        <begin position="1"/>
        <end position="24"/>
    </location>
</feature>
<keyword evidence="1" id="KW-0732">Signal</keyword>
<evidence type="ECO:0000313" key="2">
    <source>
        <dbReference type="EMBL" id="KAG0554851.1"/>
    </source>
</evidence>
<proteinExistence type="predicted"/>
<sequence>MAYLYQHSLISFFLFFLFSPNILSVEYSICGVLEVETPRLELTSETNCAGSRLSKKQEARERAGFRGDGTKVECLQDVLLSSVLDSAYILQRY</sequence>
<accession>A0A8T0G7E1</accession>
<comment type="caution">
    <text evidence="2">The sequence shown here is derived from an EMBL/GenBank/DDBJ whole genome shotgun (WGS) entry which is preliminary data.</text>
</comment>
<dbReference type="EMBL" id="CM026433">
    <property type="protein sequence ID" value="KAG0554851.1"/>
    <property type="molecule type" value="Genomic_DNA"/>
</dbReference>
<organism evidence="2 3">
    <name type="scientific">Ceratodon purpureus</name>
    <name type="common">Fire moss</name>
    <name type="synonym">Dicranum purpureum</name>
    <dbReference type="NCBI Taxonomy" id="3225"/>
    <lineage>
        <taxon>Eukaryota</taxon>
        <taxon>Viridiplantae</taxon>
        <taxon>Streptophyta</taxon>
        <taxon>Embryophyta</taxon>
        <taxon>Bryophyta</taxon>
        <taxon>Bryophytina</taxon>
        <taxon>Bryopsida</taxon>
        <taxon>Dicranidae</taxon>
        <taxon>Pseudoditrichales</taxon>
        <taxon>Ditrichaceae</taxon>
        <taxon>Ceratodon</taxon>
    </lineage>
</organism>
<evidence type="ECO:0008006" key="4">
    <source>
        <dbReference type="Google" id="ProtNLM"/>
    </source>
</evidence>
<keyword evidence="3" id="KW-1185">Reference proteome</keyword>
<feature type="chain" id="PRO_5035843342" description="Secreted protein" evidence="1">
    <location>
        <begin position="25"/>
        <end position="93"/>
    </location>
</feature>
<reference evidence="2" key="1">
    <citation type="submission" date="2020-06" db="EMBL/GenBank/DDBJ databases">
        <title>WGS assembly of Ceratodon purpureus strain R40.</title>
        <authorList>
            <person name="Carey S.B."/>
            <person name="Jenkins J."/>
            <person name="Shu S."/>
            <person name="Lovell J.T."/>
            <person name="Sreedasyam A."/>
            <person name="Maumus F."/>
            <person name="Tiley G.P."/>
            <person name="Fernandez-Pozo N."/>
            <person name="Barry K."/>
            <person name="Chen C."/>
            <person name="Wang M."/>
            <person name="Lipzen A."/>
            <person name="Daum C."/>
            <person name="Saski C.A."/>
            <person name="Payton A.C."/>
            <person name="Mcbreen J.C."/>
            <person name="Conrad R.E."/>
            <person name="Kollar L.M."/>
            <person name="Olsson S."/>
            <person name="Huttunen S."/>
            <person name="Landis J.B."/>
            <person name="Wickett N.J."/>
            <person name="Johnson M.G."/>
            <person name="Rensing S.A."/>
            <person name="Grimwood J."/>
            <person name="Schmutz J."/>
            <person name="Mcdaniel S.F."/>
        </authorList>
    </citation>
    <scope>NUCLEOTIDE SEQUENCE</scope>
    <source>
        <strain evidence="2">R40</strain>
    </source>
</reference>
<dbReference type="Proteomes" id="UP000822688">
    <property type="component" value="Chromosome 12"/>
</dbReference>
<name>A0A8T0G7E1_CERPU</name>
<dbReference type="AlphaFoldDB" id="A0A8T0G7E1"/>